<name>A0A072PV20_9EURO</name>
<dbReference type="Pfam" id="PF08386">
    <property type="entry name" value="Abhydrolase_4"/>
    <property type="match status" value="1"/>
</dbReference>
<dbReference type="SUPFAM" id="SSF53474">
    <property type="entry name" value="alpha/beta-Hydrolases"/>
    <property type="match status" value="1"/>
</dbReference>
<sequence length="662" mass="73835">MDFKSAEMTQWSPQIRERQKKPRLKLLFCCLTLLLWLFVSIDFSNTFPRLWKGRLLAAEETPESATSFQWSQITPSQELEYHDCYGGFECARLEVPMDYSAPIKATNQVALAVVRKPAKVPVSDLHYGGAILINPGGPGGSGVAQVLDHGALIQQVVDVERTPSDAEDSGKYFDIISFDPRGINRSTPTISCFQDNFARQVWNLQSEAEGLLGSSDGSLRLGWRRARALADGCTSRIDNDNSTSSILEHVNTTPVAADMVEIIERHGQWRESQGRKAQEALNKAHKCHGNRDIISRTKWRRGMEKLQYWGFSYGTLLGATFASMYPERVSRVVLDGVVSTDDYYNGPWLGNLQDTDRILERIFEYCDRAGPDGCQFWRPGGGKAIQAAYEKLLHDIWDDPLSVVGNGRRGPEIITWSDIKDITKNALYQPMIFGPIMVELLQDITNGTGSLFADYKEKGRVPACRSKQCILDGPFSEDCISPSWNVLEATSAVLCTDAEGIGSFTEDEFREYWQTLKAQSWSLGDYWAETRLGCAGWQKHAKWRFSGPFSASTSHPILWIGNTLDTVTPLRNAQHMKTLFPGSVLLQQDSEGHCSPTAPSLCTAKAVRKYFQTGELPLAGTLCKPDIKPFGLQVADGLKRLNAQDSELLDVLMQIARTIPLP</sequence>
<evidence type="ECO:0000256" key="1">
    <source>
        <dbReference type="ARBA" id="ARBA00010088"/>
    </source>
</evidence>
<dbReference type="InterPro" id="IPR000073">
    <property type="entry name" value="AB_hydrolase_1"/>
</dbReference>
<feature type="domain" description="AB hydrolase-1" evidence="3">
    <location>
        <begin position="304"/>
        <end position="341"/>
    </location>
</feature>
<dbReference type="GO" id="GO:0016787">
    <property type="term" value="F:hydrolase activity"/>
    <property type="evidence" value="ECO:0007669"/>
    <property type="project" value="UniProtKB-KW"/>
</dbReference>
<accession>A0A072PV20</accession>
<dbReference type="InterPro" id="IPR013595">
    <property type="entry name" value="Pept_S33_TAP-like_C"/>
</dbReference>
<organism evidence="5 6">
    <name type="scientific">Exophiala aquamarina CBS 119918</name>
    <dbReference type="NCBI Taxonomy" id="1182545"/>
    <lineage>
        <taxon>Eukaryota</taxon>
        <taxon>Fungi</taxon>
        <taxon>Dikarya</taxon>
        <taxon>Ascomycota</taxon>
        <taxon>Pezizomycotina</taxon>
        <taxon>Eurotiomycetes</taxon>
        <taxon>Chaetothyriomycetidae</taxon>
        <taxon>Chaetothyriales</taxon>
        <taxon>Herpotrichiellaceae</taxon>
        <taxon>Exophiala</taxon>
    </lineage>
</organism>
<dbReference type="EMBL" id="AMGV01000003">
    <property type="protein sequence ID" value="KEF59390.1"/>
    <property type="molecule type" value="Genomic_DNA"/>
</dbReference>
<dbReference type="GeneID" id="25279167"/>
<reference evidence="5 6" key="1">
    <citation type="submission" date="2013-03" db="EMBL/GenBank/DDBJ databases">
        <title>The Genome Sequence of Exophiala aquamarina CBS 119918.</title>
        <authorList>
            <consortium name="The Broad Institute Genomics Platform"/>
            <person name="Cuomo C."/>
            <person name="de Hoog S."/>
            <person name="Gorbushina A."/>
            <person name="Walker B."/>
            <person name="Young S.K."/>
            <person name="Zeng Q."/>
            <person name="Gargeya S."/>
            <person name="Fitzgerald M."/>
            <person name="Haas B."/>
            <person name="Abouelleil A."/>
            <person name="Allen A.W."/>
            <person name="Alvarado L."/>
            <person name="Arachchi H.M."/>
            <person name="Berlin A.M."/>
            <person name="Chapman S.B."/>
            <person name="Gainer-Dewar J."/>
            <person name="Goldberg J."/>
            <person name="Griggs A."/>
            <person name="Gujja S."/>
            <person name="Hansen M."/>
            <person name="Howarth C."/>
            <person name="Imamovic A."/>
            <person name="Ireland A."/>
            <person name="Larimer J."/>
            <person name="McCowan C."/>
            <person name="Murphy C."/>
            <person name="Pearson M."/>
            <person name="Poon T.W."/>
            <person name="Priest M."/>
            <person name="Roberts A."/>
            <person name="Saif S."/>
            <person name="Shea T."/>
            <person name="Sisk P."/>
            <person name="Sykes S."/>
            <person name="Wortman J."/>
            <person name="Nusbaum C."/>
            <person name="Birren B."/>
        </authorList>
    </citation>
    <scope>NUCLEOTIDE SEQUENCE [LARGE SCALE GENOMIC DNA]</scope>
    <source>
        <strain evidence="5 6">CBS 119918</strain>
    </source>
</reference>
<dbReference type="InterPro" id="IPR051601">
    <property type="entry name" value="Serine_prot/Carboxylest_S33"/>
</dbReference>
<dbReference type="PANTHER" id="PTHR43248:SF25">
    <property type="entry name" value="AB HYDROLASE-1 DOMAIN-CONTAINING PROTEIN-RELATED"/>
    <property type="match status" value="1"/>
</dbReference>
<gene>
    <name evidence="5" type="ORF">A1O9_04234</name>
</gene>
<evidence type="ECO:0008006" key="7">
    <source>
        <dbReference type="Google" id="ProtNLM"/>
    </source>
</evidence>
<dbReference type="Proteomes" id="UP000027920">
    <property type="component" value="Unassembled WGS sequence"/>
</dbReference>
<dbReference type="RefSeq" id="XP_013261980.1">
    <property type="nucleotide sequence ID" value="XM_013406526.1"/>
</dbReference>
<evidence type="ECO:0000313" key="6">
    <source>
        <dbReference type="Proteomes" id="UP000027920"/>
    </source>
</evidence>
<protein>
    <recommendedName>
        <fullName evidence="7">Peptidase S33 tripeptidyl aminopeptidase-like C-terminal domain-containing protein</fullName>
    </recommendedName>
</protein>
<feature type="domain" description="Peptidase S33 tripeptidyl aminopeptidase-like C-terminal" evidence="4">
    <location>
        <begin position="523"/>
        <end position="623"/>
    </location>
</feature>
<dbReference type="HOGENOM" id="CLU_013364_5_2_1"/>
<dbReference type="Pfam" id="PF00561">
    <property type="entry name" value="Abhydrolase_1"/>
    <property type="match status" value="1"/>
</dbReference>
<evidence type="ECO:0000256" key="2">
    <source>
        <dbReference type="ARBA" id="ARBA00022801"/>
    </source>
</evidence>
<dbReference type="VEuPathDB" id="FungiDB:A1O9_04234"/>
<dbReference type="PANTHER" id="PTHR43248">
    <property type="entry name" value="2-SUCCINYL-6-HYDROXY-2,4-CYCLOHEXADIENE-1-CARBOXYLATE SYNTHASE"/>
    <property type="match status" value="1"/>
</dbReference>
<keyword evidence="6" id="KW-1185">Reference proteome</keyword>
<dbReference type="OrthoDB" id="425534at2759"/>
<comment type="caution">
    <text evidence="5">The sequence shown here is derived from an EMBL/GenBank/DDBJ whole genome shotgun (WGS) entry which is preliminary data.</text>
</comment>
<dbReference type="AlphaFoldDB" id="A0A072PV20"/>
<dbReference type="InterPro" id="IPR029058">
    <property type="entry name" value="AB_hydrolase_fold"/>
</dbReference>
<keyword evidence="2" id="KW-0378">Hydrolase</keyword>
<evidence type="ECO:0000313" key="5">
    <source>
        <dbReference type="EMBL" id="KEF59390.1"/>
    </source>
</evidence>
<proteinExistence type="inferred from homology"/>
<dbReference type="Gene3D" id="3.40.50.1820">
    <property type="entry name" value="alpha/beta hydrolase"/>
    <property type="match status" value="1"/>
</dbReference>
<dbReference type="STRING" id="1182545.A0A072PV20"/>
<evidence type="ECO:0000259" key="4">
    <source>
        <dbReference type="Pfam" id="PF08386"/>
    </source>
</evidence>
<comment type="similarity">
    <text evidence="1">Belongs to the peptidase S33 family.</text>
</comment>
<evidence type="ECO:0000259" key="3">
    <source>
        <dbReference type="Pfam" id="PF00561"/>
    </source>
</evidence>